<dbReference type="PROSITE" id="PS00688">
    <property type="entry name" value="SIGMA54_INTERACT_3"/>
    <property type="match status" value="1"/>
</dbReference>
<dbReference type="Gene3D" id="3.30.450.40">
    <property type="match status" value="1"/>
</dbReference>
<dbReference type="SMART" id="SM00382">
    <property type="entry name" value="AAA"/>
    <property type="match status" value="1"/>
</dbReference>
<protein>
    <submittedName>
        <fullName evidence="7">GAF domain-containing protein</fullName>
    </submittedName>
</protein>
<dbReference type="InterPro" id="IPR003593">
    <property type="entry name" value="AAA+_ATPase"/>
</dbReference>
<keyword evidence="4" id="KW-0238">DNA-binding</keyword>
<dbReference type="RefSeq" id="WP_160958534.1">
    <property type="nucleotide sequence ID" value="NZ_WVUD01000003.1"/>
</dbReference>
<keyword evidence="1" id="KW-0547">Nucleotide-binding</keyword>
<keyword evidence="8" id="KW-1185">Reference proteome</keyword>
<feature type="domain" description="Sigma-54 factor interaction" evidence="6">
    <location>
        <begin position="213"/>
        <end position="442"/>
    </location>
</feature>
<dbReference type="SUPFAM" id="SSF55781">
    <property type="entry name" value="GAF domain-like"/>
    <property type="match status" value="1"/>
</dbReference>
<name>A0A7C9MGR5_9BACT</name>
<dbReference type="InterPro" id="IPR009057">
    <property type="entry name" value="Homeodomain-like_sf"/>
</dbReference>
<dbReference type="InterPro" id="IPR025662">
    <property type="entry name" value="Sigma_54_int_dom_ATP-bd_1"/>
</dbReference>
<dbReference type="InterPro" id="IPR025944">
    <property type="entry name" value="Sigma_54_int_dom_CS"/>
</dbReference>
<dbReference type="EMBL" id="WVUD01000003">
    <property type="protein sequence ID" value="MYL82088.1"/>
    <property type="molecule type" value="Genomic_DNA"/>
</dbReference>
<dbReference type="PROSITE" id="PS50045">
    <property type="entry name" value="SIGMA54_INTERACT_4"/>
    <property type="match status" value="1"/>
</dbReference>
<dbReference type="InterPro" id="IPR027417">
    <property type="entry name" value="P-loop_NTPase"/>
</dbReference>
<dbReference type="SUPFAM" id="SSF46689">
    <property type="entry name" value="Homeodomain-like"/>
    <property type="match status" value="1"/>
</dbReference>
<dbReference type="PANTHER" id="PTHR32071">
    <property type="entry name" value="TRANSCRIPTIONAL REGULATORY PROTEIN"/>
    <property type="match status" value="1"/>
</dbReference>
<dbReference type="PRINTS" id="PR01590">
    <property type="entry name" value="HTHFIS"/>
</dbReference>
<dbReference type="Gene3D" id="1.10.10.60">
    <property type="entry name" value="Homeodomain-like"/>
    <property type="match status" value="1"/>
</dbReference>
<evidence type="ECO:0000256" key="2">
    <source>
        <dbReference type="ARBA" id="ARBA00022840"/>
    </source>
</evidence>
<dbReference type="InterPro" id="IPR058031">
    <property type="entry name" value="AAA_lid_NorR"/>
</dbReference>
<dbReference type="GO" id="GO:0043565">
    <property type="term" value="F:sequence-specific DNA binding"/>
    <property type="evidence" value="ECO:0007669"/>
    <property type="project" value="InterPro"/>
</dbReference>
<dbReference type="PROSITE" id="PS00675">
    <property type="entry name" value="SIGMA54_INTERACT_1"/>
    <property type="match status" value="1"/>
</dbReference>
<evidence type="ECO:0000259" key="6">
    <source>
        <dbReference type="PROSITE" id="PS50045"/>
    </source>
</evidence>
<dbReference type="InterPro" id="IPR029016">
    <property type="entry name" value="GAF-like_dom_sf"/>
</dbReference>
<proteinExistence type="predicted"/>
<comment type="caution">
    <text evidence="7">The sequence shown here is derived from an EMBL/GenBank/DDBJ whole genome shotgun (WGS) entry which is preliminary data.</text>
</comment>
<dbReference type="InterPro" id="IPR002078">
    <property type="entry name" value="Sigma_54_int"/>
</dbReference>
<dbReference type="GO" id="GO:0005524">
    <property type="term" value="F:ATP binding"/>
    <property type="evidence" value="ECO:0007669"/>
    <property type="project" value="UniProtKB-KW"/>
</dbReference>
<evidence type="ECO:0000256" key="1">
    <source>
        <dbReference type="ARBA" id="ARBA00022741"/>
    </source>
</evidence>
<evidence type="ECO:0000313" key="8">
    <source>
        <dbReference type="Proteomes" id="UP000482487"/>
    </source>
</evidence>
<organism evidence="7 8">
    <name type="scientific">Solidesulfovibrio aerotolerans</name>
    <dbReference type="NCBI Taxonomy" id="295255"/>
    <lineage>
        <taxon>Bacteria</taxon>
        <taxon>Pseudomonadati</taxon>
        <taxon>Thermodesulfobacteriota</taxon>
        <taxon>Desulfovibrionia</taxon>
        <taxon>Desulfovibrionales</taxon>
        <taxon>Desulfovibrionaceae</taxon>
        <taxon>Solidesulfovibrio</taxon>
    </lineage>
</organism>
<dbReference type="PANTHER" id="PTHR32071:SF14">
    <property type="entry name" value="TRANSCRIPTIONAL REGULATORY PROTEIN RTCR"/>
    <property type="match status" value="1"/>
</dbReference>
<dbReference type="Gene3D" id="1.10.8.60">
    <property type="match status" value="1"/>
</dbReference>
<gene>
    <name evidence="7" type="ORF">GTA51_02910</name>
</gene>
<dbReference type="Proteomes" id="UP000482487">
    <property type="component" value="Unassembled WGS sequence"/>
</dbReference>
<accession>A0A7C9MGR5</accession>
<evidence type="ECO:0000256" key="4">
    <source>
        <dbReference type="ARBA" id="ARBA00023125"/>
    </source>
</evidence>
<dbReference type="CDD" id="cd00009">
    <property type="entry name" value="AAA"/>
    <property type="match status" value="1"/>
</dbReference>
<evidence type="ECO:0000313" key="7">
    <source>
        <dbReference type="EMBL" id="MYL82088.1"/>
    </source>
</evidence>
<dbReference type="Gene3D" id="3.40.50.300">
    <property type="entry name" value="P-loop containing nucleotide triphosphate hydrolases"/>
    <property type="match status" value="1"/>
</dbReference>
<keyword evidence="5" id="KW-0804">Transcription</keyword>
<dbReference type="Pfam" id="PF25601">
    <property type="entry name" value="AAA_lid_14"/>
    <property type="match status" value="1"/>
</dbReference>
<keyword evidence="2" id="KW-0067">ATP-binding</keyword>
<sequence length="529" mass="57530">MIDALTSFDGAGPAFYGALARIVAVTGPGRAVRRGLENALAVLVEALGYRRVCLELHDLPQPGARIVLSHGRQQGLDHLYGPAPITMGQVIGSKRSLILQDVKDHPDFIGRPPEELSHLSHICVPVTVPTPDGHVEGFAPVAASGVVGALSIDLPKAPMVFLEAHREFLSVVGGILGNAALRLRDELDTSRRAAPAVPLSIEDATEQEAPCQPVAVSKSIRLVLRQIAQAADSDDPVLFRGEEGTGKELLARCLHSQGNRRHRPFLRLGCSEMPQEAVMEHLFGVQKGERSKASRSKRGLFELAQGGIVFLDAIEALTPSAQARVLQVIQEGTVARLGSDTPVAVDARVVAASTASLEDAMAQGEFSEDLFYALGVFALYVPPLRDRMGDILPLAEHFLNDFSQRTGKSVRRISTPAIDLLNQYHWPGNVRELANCMERAATLCDEAVVRTYHLPPTLQTGESSDTEPSLSFGEAVAKFEQELLVEALKKARGNMYQAARDLRESYRVVNYKVKKYNIDPKRFTPGRRG</sequence>
<evidence type="ECO:0000256" key="5">
    <source>
        <dbReference type="ARBA" id="ARBA00023163"/>
    </source>
</evidence>
<dbReference type="OrthoDB" id="9763792at2"/>
<evidence type="ECO:0000256" key="3">
    <source>
        <dbReference type="ARBA" id="ARBA00023015"/>
    </source>
</evidence>
<dbReference type="InterPro" id="IPR003018">
    <property type="entry name" value="GAF"/>
</dbReference>
<dbReference type="InterPro" id="IPR002197">
    <property type="entry name" value="HTH_Fis"/>
</dbReference>
<dbReference type="Pfam" id="PF01590">
    <property type="entry name" value="GAF"/>
    <property type="match status" value="1"/>
</dbReference>
<dbReference type="GO" id="GO:0006355">
    <property type="term" value="P:regulation of DNA-templated transcription"/>
    <property type="evidence" value="ECO:0007669"/>
    <property type="project" value="InterPro"/>
</dbReference>
<keyword evidence="3" id="KW-0805">Transcription regulation</keyword>
<dbReference type="AlphaFoldDB" id="A0A7C9MGR5"/>
<dbReference type="Pfam" id="PF02954">
    <property type="entry name" value="HTH_8"/>
    <property type="match status" value="1"/>
</dbReference>
<dbReference type="SUPFAM" id="SSF52540">
    <property type="entry name" value="P-loop containing nucleoside triphosphate hydrolases"/>
    <property type="match status" value="1"/>
</dbReference>
<reference evidence="7 8" key="1">
    <citation type="submission" date="2020-01" db="EMBL/GenBank/DDBJ databases">
        <title>Genome sequence of Desulfovibrio aerotolerans DSM 16695(T).</title>
        <authorList>
            <person name="Karnachuk O."/>
            <person name="Avakyan M."/>
            <person name="Mardanov A."/>
            <person name="Kadnikov V."/>
            <person name="Ravin N."/>
        </authorList>
    </citation>
    <scope>NUCLEOTIDE SEQUENCE [LARGE SCALE GENOMIC DNA]</scope>
    <source>
        <strain evidence="7 8">DSM 16695</strain>
    </source>
</reference>
<dbReference type="Pfam" id="PF00158">
    <property type="entry name" value="Sigma54_activat"/>
    <property type="match status" value="1"/>
</dbReference>